<gene>
    <name evidence="1" type="ORF">QQF64_031001</name>
</gene>
<organism evidence="1 2">
    <name type="scientific">Cirrhinus molitorella</name>
    <name type="common">mud carp</name>
    <dbReference type="NCBI Taxonomy" id="172907"/>
    <lineage>
        <taxon>Eukaryota</taxon>
        <taxon>Metazoa</taxon>
        <taxon>Chordata</taxon>
        <taxon>Craniata</taxon>
        <taxon>Vertebrata</taxon>
        <taxon>Euteleostomi</taxon>
        <taxon>Actinopterygii</taxon>
        <taxon>Neopterygii</taxon>
        <taxon>Teleostei</taxon>
        <taxon>Ostariophysi</taxon>
        <taxon>Cypriniformes</taxon>
        <taxon>Cyprinidae</taxon>
        <taxon>Labeoninae</taxon>
        <taxon>Labeonini</taxon>
        <taxon>Cirrhinus</taxon>
    </lineage>
</organism>
<accession>A0ABR3N4Y0</accession>
<evidence type="ECO:0000313" key="1">
    <source>
        <dbReference type="EMBL" id="KAL1271985.1"/>
    </source>
</evidence>
<dbReference type="EMBL" id="JAYMGO010000007">
    <property type="protein sequence ID" value="KAL1271985.1"/>
    <property type="molecule type" value="Genomic_DNA"/>
</dbReference>
<dbReference type="SUPFAM" id="SSF53098">
    <property type="entry name" value="Ribonuclease H-like"/>
    <property type="match status" value="1"/>
</dbReference>
<protein>
    <recommendedName>
        <fullName evidence="3">Transposase</fullName>
    </recommendedName>
</protein>
<comment type="caution">
    <text evidence="1">The sequence shown here is derived from an EMBL/GenBank/DDBJ whole genome shotgun (WGS) entry which is preliminary data.</text>
</comment>
<dbReference type="InterPro" id="IPR012337">
    <property type="entry name" value="RNaseH-like_sf"/>
</dbReference>
<sequence length="608" mass="68855">MLGAILDEQMFINVNKPAAEAPAKRKRYKYRKYFETYLKLGFTYKDTSGIELPVCVICLAVLSNESMKPSKLQRHLETHHGHLRDKPLEYFQASLKSFKGQQTIMRKSAKVGELALKASYKVALRIAQCKKPYTIAEELILPAATDMCKIMFGNDNCVNKLKTIPLSDTTIARRIDEMASDVRAQLVEKLKLADDFALQLDEASDVSKDAQLSAFVRFADGNEMQEEFLFCKQLPECTTSSEIFKAIDTFFHEHDIPWAKCVTLCTDGARSMTGLKSGLIALVRQVAPNVLWTHCMMHRESLAAKQMSGEFADVMGSVVKAVNHIKRSALQTRLFASLCAAAGEEHTTLIYHYEVRWLSRGSVLTRVFELRASIYEFLLKHCTELATKFNDNAWLTKLAYLADVFSELNKLNTSMQGRNAHSIQLYDKIDALLKKMKSWRERGMDGIISMFPSVDDLGDSAVLSPQVTDLIVARLKALEDQFGKYFSEAESWRKDKTWIQFPFKDNASDGSNLSVTEQDQLIELSTDSIYRNMYETSPLAQFWISCQKDFSSTGNKGNDEHAFSSLSYLKSKYRAKLQLESDMILYLTTSISPRIDSLCVIHQGQSSH</sequence>
<dbReference type="PANTHER" id="PTHR45913:SF19">
    <property type="entry name" value="LOW QUALITY PROTEIN: ZINC FINGER BED DOMAIN-CONTAINING PROTEIN 5-LIKE"/>
    <property type="match status" value="1"/>
</dbReference>
<dbReference type="PANTHER" id="PTHR45913">
    <property type="entry name" value="EPM2A-INTERACTING PROTEIN 1"/>
    <property type="match status" value="1"/>
</dbReference>
<name>A0ABR3N4Y0_9TELE</name>
<keyword evidence="2" id="KW-1185">Reference proteome</keyword>
<evidence type="ECO:0008006" key="3">
    <source>
        <dbReference type="Google" id="ProtNLM"/>
    </source>
</evidence>
<reference evidence="1 2" key="1">
    <citation type="submission" date="2023-09" db="EMBL/GenBank/DDBJ databases">
        <authorList>
            <person name="Wang M."/>
        </authorList>
    </citation>
    <scope>NUCLEOTIDE SEQUENCE [LARGE SCALE GENOMIC DNA]</scope>
    <source>
        <strain evidence="1">GT-2023</strain>
        <tissue evidence="1">Liver</tissue>
    </source>
</reference>
<proteinExistence type="predicted"/>
<evidence type="ECO:0000313" key="2">
    <source>
        <dbReference type="Proteomes" id="UP001558613"/>
    </source>
</evidence>
<dbReference type="Proteomes" id="UP001558613">
    <property type="component" value="Unassembled WGS sequence"/>
</dbReference>